<evidence type="ECO:0000256" key="1">
    <source>
        <dbReference type="ARBA" id="ARBA00003788"/>
    </source>
</evidence>
<dbReference type="PANTHER" id="PTHR11773:SF1">
    <property type="entry name" value="GLYCINE DEHYDROGENASE (DECARBOXYLATING), MITOCHONDRIAL"/>
    <property type="match status" value="1"/>
</dbReference>
<evidence type="ECO:0000256" key="6">
    <source>
        <dbReference type="SAM" id="MobiDB-lite"/>
    </source>
</evidence>
<dbReference type="Gene3D" id="6.20.440.10">
    <property type="match status" value="1"/>
</dbReference>
<dbReference type="InterPro" id="IPR049316">
    <property type="entry name" value="GDC-P_C"/>
</dbReference>
<dbReference type="GO" id="GO:0005960">
    <property type="term" value="C:glycine cleavage complex"/>
    <property type="evidence" value="ECO:0007669"/>
    <property type="project" value="TreeGrafter"/>
</dbReference>
<keyword evidence="3" id="KW-0663">Pyridoxal phosphate</keyword>
<dbReference type="Pfam" id="PF00266">
    <property type="entry name" value="Aminotran_5"/>
    <property type="match status" value="1"/>
</dbReference>
<accession>F2IZ74</accession>
<dbReference type="KEGG" id="pgv:SL003B_3375"/>
<sequence>MTMNTQGRPTAPGEPETSFRPKTFTGNRGLDMEEPLIFEIGRTDTTGVDLDEPAEFAPELGAHARSAPIGLPGLAEPEAMRHYVRLSRNNYAIDSGLYPLGSCTMKHNPRLNEKMARLPGFGDIHPLQPLSTVRGAVELLAELGDWLMELTGTAAIALSPKAGAHGELCGMMAIKAAHTAAGRDPKIVLVPDSAHGTNPATAALLGYRVVAVDARDDGTVDVAAVRAAIAAHAGDVAAIMLTNPNTCGLFERDIVAIAEAIHATDAYFYCDGANFNAIVGKARPGDLGIDAMHINLHKTFSTPHGGGGPGSGPVVLSQRLAPFSPLPFVRKTADGPVLVETEAGLEPGERPFGRMTAFHGQMGMFVRALAYMLSHGADGLKQASEDAVLNANYVRVGLQDLMSLPFGERPCMHEVLFDDTFLKDTGVTTLDFAKAMIDEGYHPMTMYFPLVVHGAMLIEPTESESRAALDLFVATLRDLVMSAKRGETERFTGAPYLAPRRRLDETRAARAPVLTWTPPAPAEVSPQAVE</sequence>
<dbReference type="InterPro" id="IPR015422">
    <property type="entry name" value="PyrdxlP-dep_Trfase_small"/>
</dbReference>
<dbReference type="GO" id="GO:0005829">
    <property type="term" value="C:cytosol"/>
    <property type="evidence" value="ECO:0007669"/>
    <property type="project" value="TreeGrafter"/>
</dbReference>
<dbReference type="GO" id="GO:0019464">
    <property type="term" value="P:glycine decarboxylation via glycine cleavage system"/>
    <property type="evidence" value="ECO:0007669"/>
    <property type="project" value="TreeGrafter"/>
</dbReference>
<dbReference type="NCBIfam" id="NF003346">
    <property type="entry name" value="PRK04366.1"/>
    <property type="match status" value="1"/>
</dbReference>
<dbReference type="InterPro" id="IPR020581">
    <property type="entry name" value="GDC_P"/>
</dbReference>
<feature type="domain" description="Glycine dehydrogenase C-terminal" evidence="8">
    <location>
        <begin position="383"/>
        <end position="480"/>
    </location>
</feature>
<dbReference type="Pfam" id="PF21478">
    <property type="entry name" value="GcvP2_C"/>
    <property type="match status" value="1"/>
</dbReference>
<keyword evidence="10" id="KW-1185">Reference proteome</keyword>
<dbReference type="EC" id="1.4.4.2" evidence="2"/>
<evidence type="ECO:0000256" key="5">
    <source>
        <dbReference type="ARBA" id="ARBA00049026"/>
    </source>
</evidence>
<dbReference type="eggNOG" id="COG1003">
    <property type="taxonomic scope" value="Bacteria"/>
</dbReference>
<dbReference type="FunFam" id="3.40.640.10:FF:000224">
    <property type="entry name" value="Probable glycine dehydrogenase (decarboxylating) subunit 2"/>
    <property type="match status" value="1"/>
</dbReference>
<evidence type="ECO:0000256" key="4">
    <source>
        <dbReference type="ARBA" id="ARBA00023002"/>
    </source>
</evidence>
<evidence type="ECO:0000259" key="8">
    <source>
        <dbReference type="Pfam" id="PF21478"/>
    </source>
</evidence>
<dbReference type="RefSeq" id="WP_013654106.1">
    <property type="nucleotide sequence ID" value="NC_015259.1"/>
</dbReference>
<feature type="region of interest" description="Disordered" evidence="6">
    <location>
        <begin position="1"/>
        <end position="34"/>
    </location>
</feature>
<evidence type="ECO:0000259" key="7">
    <source>
        <dbReference type="Pfam" id="PF00266"/>
    </source>
</evidence>
<dbReference type="Gene3D" id="3.40.640.10">
    <property type="entry name" value="Type I PLP-dependent aspartate aminotransferase-like (Major domain)"/>
    <property type="match status" value="1"/>
</dbReference>
<reference evidence="9 10" key="1">
    <citation type="journal article" date="2011" name="J. Bacteriol.">
        <title>Complete genome sequence of Polymorphum gilvum SL003B-26A1T, a crude oil-degrading bacterium from oil-polluted saline soil.</title>
        <authorList>
            <person name="Li S.G."/>
            <person name="Tang Y.Q."/>
            <person name="Nie Y."/>
            <person name="Cai M."/>
            <person name="Wu X.L."/>
        </authorList>
    </citation>
    <scope>NUCLEOTIDE SEQUENCE [LARGE SCALE GENOMIC DNA]</scope>
    <source>
        <strain evidence="10">LMG 25793 / CGMCC 1.9160 / SL003B-26A1</strain>
    </source>
</reference>
<protein>
    <recommendedName>
        <fullName evidence="2">glycine dehydrogenase (aminomethyl-transferring)</fullName>
        <ecNumber evidence="2">1.4.4.2</ecNumber>
    </recommendedName>
</protein>
<dbReference type="GO" id="GO:0004375">
    <property type="term" value="F:glycine dehydrogenase (decarboxylating) activity"/>
    <property type="evidence" value="ECO:0007669"/>
    <property type="project" value="UniProtKB-EC"/>
</dbReference>
<dbReference type="OrthoDB" id="9801272at2"/>
<feature type="domain" description="Aminotransferase class V" evidence="7">
    <location>
        <begin position="177"/>
        <end position="305"/>
    </location>
</feature>
<dbReference type="SUPFAM" id="SSF53383">
    <property type="entry name" value="PLP-dependent transferases"/>
    <property type="match status" value="1"/>
</dbReference>
<evidence type="ECO:0000256" key="2">
    <source>
        <dbReference type="ARBA" id="ARBA00012134"/>
    </source>
</evidence>
<dbReference type="Proteomes" id="UP000008130">
    <property type="component" value="Chromosome"/>
</dbReference>
<dbReference type="EMBL" id="CP002568">
    <property type="protein sequence ID" value="ADZ71797.1"/>
    <property type="molecule type" value="Genomic_DNA"/>
</dbReference>
<organism evidence="9 10">
    <name type="scientific">Polymorphum gilvum (strain LMG 25793 / CGMCC 1.9160 / SL003B-26A1)</name>
    <dbReference type="NCBI Taxonomy" id="991905"/>
    <lineage>
        <taxon>Bacteria</taxon>
        <taxon>Pseudomonadati</taxon>
        <taxon>Pseudomonadota</taxon>
        <taxon>Alphaproteobacteria</taxon>
        <taxon>Rhodobacterales</taxon>
        <taxon>Paracoccaceae</taxon>
        <taxon>Polymorphum</taxon>
    </lineage>
</organism>
<evidence type="ECO:0000256" key="3">
    <source>
        <dbReference type="ARBA" id="ARBA00022898"/>
    </source>
</evidence>
<dbReference type="PANTHER" id="PTHR11773">
    <property type="entry name" value="GLYCINE DEHYDROGENASE, DECARBOXYLATING"/>
    <property type="match status" value="1"/>
</dbReference>
<name>F2IZ74_POLGS</name>
<evidence type="ECO:0000313" key="10">
    <source>
        <dbReference type="Proteomes" id="UP000008130"/>
    </source>
</evidence>
<dbReference type="STRING" id="991905.SL003B_3375"/>
<dbReference type="PATRIC" id="fig|991905.3.peg.3478"/>
<gene>
    <name evidence="9" type="ordered locus">SL003B_3375</name>
</gene>
<dbReference type="GO" id="GO:0016594">
    <property type="term" value="F:glycine binding"/>
    <property type="evidence" value="ECO:0007669"/>
    <property type="project" value="TreeGrafter"/>
</dbReference>
<comment type="function">
    <text evidence="1">The glycine cleavage system catalyzes the degradation of glycine. The P protein binds the alpha-amino group of glycine through its pyridoxal phosphate cofactor; CO(2) is released and the remaining methylamine moiety is then transferred to the lipoamide cofactor of the H protein.</text>
</comment>
<keyword evidence="4" id="KW-0560">Oxidoreductase</keyword>
<proteinExistence type="predicted"/>
<dbReference type="InterPro" id="IPR015424">
    <property type="entry name" value="PyrdxlP-dep_Trfase"/>
</dbReference>
<dbReference type="GO" id="GO:0030170">
    <property type="term" value="F:pyridoxal phosphate binding"/>
    <property type="evidence" value="ECO:0007669"/>
    <property type="project" value="TreeGrafter"/>
</dbReference>
<dbReference type="HOGENOM" id="CLU_004620_5_0_5"/>
<feature type="region of interest" description="Disordered" evidence="6">
    <location>
        <begin position="510"/>
        <end position="530"/>
    </location>
</feature>
<dbReference type="InterPro" id="IPR015421">
    <property type="entry name" value="PyrdxlP-dep_Trfase_major"/>
</dbReference>
<comment type="catalytic activity">
    <reaction evidence="5">
        <text>N(6)-[(R)-lipoyl]-L-lysyl-[glycine-cleavage complex H protein] + glycine + H(+) = N(6)-[(R)-S(8)-aminomethyldihydrolipoyl]-L-lysyl-[glycine-cleavage complex H protein] + CO2</text>
        <dbReference type="Rhea" id="RHEA:24304"/>
        <dbReference type="Rhea" id="RHEA-COMP:10494"/>
        <dbReference type="Rhea" id="RHEA-COMP:10495"/>
        <dbReference type="ChEBI" id="CHEBI:15378"/>
        <dbReference type="ChEBI" id="CHEBI:16526"/>
        <dbReference type="ChEBI" id="CHEBI:57305"/>
        <dbReference type="ChEBI" id="CHEBI:83099"/>
        <dbReference type="ChEBI" id="CHEBI:83143"/>
        <dbReference type="EC" id="1.4.4.2"/>
    </reaction>
</comment>
<evidence type="ECO:0000313" key="9">
    <source>
        <dbReference type="EMBL" id="ADZ71797.1"/>
    </source>
</evidence>
<dbReference type="AlphaFoldDB" id="F2IZ74"/>
<dbReference type="Gene3D" id="3.90.1150.10">
    <property type="entry name" value="Aspartate Aminotransferase, domain 1"/>
    <property type="match status" value="1"/>
</dbReference>
<dbReference type="InterPro" id="IPR000192">
    <property type="entry name" value="Aminotrans_V_dom"/>
</dbReference>